<feature type="transmembrane region" description="Helical" evidence="1">
    <location>
        <begin position="26"/>
        <end position="46"/>
    </location>
</feature>
<keyword evidence="3" id="KW-1185">Reference proteome</keyword>
<feature type="transmembrane region" description="Helical" evidence="1">
    <location>
        <begin position="267"/>
        <end position="289"/>
    </location>
</feature>
<evidence type="ECO:0000313" key="3">
    <source>
        <dbReference type="Proteomes" id="UP000653674"/>
    </source>
</evidence>
<feature type="transmembrane region" description="Helical" evidence="1">
    <location>
        <begin position="235"/>
        <end position="255"/>
    </location>
</feature>
<dbReference type="EMBL" id="BONU01000002">
    <property type="protein sequence ID" value="GIG72074.1"/>
    <property type="molecule type" value="Genomic_DNA"/>
</dbReference>
<sequence length="657" mass="69842">MHLSIGCRPGSATTASPVGRGKVTRLLPGTAAFIVAWLLPLGTHLLRVDWLLPPLLLAGLMSVQRAGRTSADRLVLAVAQLFGALCVAGLVISFWPWHLHPVPIAGCAFTALVALAIATGRRPRLPARTPARDVVTWLAVAAVTVLAVVPFAIRDLGGRIGIVATGEDIARHFMLYDVIGKVGGYAFLHRAGAAAFAPDDYGFGYPQGTHLLYAVLDRFVRSSAVNADAASAMDVLLWCHLGTYLFLALALLWAARRVAGPGVGPATLLPVLAVIASVLYFGDLLGAFVRGFPNEVLGLALVAVLTALIARPLPRLGEHVATVAALLVGISFAYHLFLPYALVATAVWAWPRRRALPRRLAVVGLLLLPLLLITPFENRPSGAANLLLTLGTALPVDRPILALVLLAAVAGLVVRGGWRSPARRALVVALVVALGMVAVLFVYQYAMIGHSVYYFEKFLHMLLVVALVSLGSAARLLPRLGAPGSIAADGRARYAVAVVAALVIAAVPAAAGGPWHSRPLTSPGLRYGLGLEKGSPAGGKQAVDLVRRYPDAAGRVDVVLTQTPYANFFATLFTAVMQRNYRQGESWYAFLSPSRPRTLADLEAKVRDSPVRVRFVVRERSTPFLVADSAAAAPTNVQAAEDLARRYPDKVEVVVLR</sequence>
<feature type="transmembrane region" description="Helical" evidence="1">
    <location>
        <begin position="396"/>
        <end position="414"/>
    </location>
</feature>
<feature type="transmembrane region" description="Helical" evidence="1">
    <location>
        <begin position="102"/>
        <end position="122"/>
    </location>
</feature>
<keyword evidence="1" id="KW-0472">Membrane</keyword>
<feature type="transmembrane region" description="Helical" evidence="1">
    <location>
        <begin position="360"/>
        <end position="376"/>
    </location>
</feature>
<protein>
    <submittedName>
        <fullName evidence="2">Uncharacterized protein</fullName>
    </submittedName>
</protein>
<reference evidence="2" key="1">
    <citation type="submission" date="2021-01" db="EMBL/GenBank/DDBJ databases">
        <title>Whole genome shotgun sequence of Planosporangium flavigriseum NBRC 105377.</title>
        <authorList>
            <person name="Komaki H."/>
            <person name="Tamura T."/>
        </authorList>
    </citation>
    <scope>NUCLEOTIDE SEQUENCE</scope>
    <source>
        <strain evidence="2">NBRC 105377</strain>
    </source>
</reference>
<feature type="transmembrane region" description="Helical" evidence="1">
    <location>
        <begin position="458"/>
        <end position="482"/>
    </location>
</feature>
<evidence type="ECO:0000256" key="1">
    <source>
        <dbReference type="SAM" id="Phobius"/>
    </source>
</evidence>
<organism evidence="2 3">
    <name type="scientific">Planosporangium flavigriseum</name>
    <dbReference type="NCBI Taxonomy" id="373681"/>
    <lineage>
        <taxon>Bacteria</taxon>
        <taxon>Bacillati</taxon>
        <taxon>Actinomycetota</taxon>
        <taxon>Actinomycetes</taxon>
        <taxon>Micromonosporales</taxon>
        <taxon>Micromonosporaceae</taxon>
        <taxon>Planosporangium</taxon>
    </lineage>
</organism>
<feature type="transmembrane region" description="Helical" evidence="1">
    <location>
        <begin position="320"/>
        <end position="348"/>
    </location>
</feature>
<comment type="caution">
    <text evidence="2">The sequence shown here is derived from an EMBL/GenBank/DDBJ whole genome shotgun (WGS) entry which is preliminary data.</text>
</comment>
<feature type="transmembrane region" description="Helical" evidence="1">
    <location>
        <begin position="134"/>
        <end position="153"/>
    </location>
</feature>
<dbReference type="Proteomes" id="UP000653674">
    <property type="component" value="Unassembled WGS sequence"/>
</dbReference>
<name>A0A8J3LIR6_9ACTN</name>
<gene>
    <name evidence="2" type="ORF">Pfl04_04780</name>
</gene>
<evidence type="ECO:0000313" key="2">
    <source>
        <dbReference type="EMBL" id="GIG72074.1"/>
    </source>
</evidence>
<feature type="transmembrane region" description="Helical" evidence="1">
    <location>
        <begin position="426"/>
        <end position="446"/>
    </location>
</feature>
<dbReference type="AlphaFoldDB" id="A0A8J3LIR6"/>
<feature type="transmembrane region" description="Helical" evidence="1">
    <location>
        <begin position="494"/>
        <end position="515"/>
    </location>
</feature>
<feature type="transmembrane region" description="Helical" evidence="1">
    <location>
        <begin position="74"/>
        <end position="95"/>
    </location>
</feature>
<keyword evidence="1" id="KW-0812">Transmembrane</keyword>
<keyword evidence="1" id="KW-1133">Transmembrane helix</keyword>
<proteinExistence type="predicted"/>
<accession>A0A8J3LIR6</accession>
<feature type="transmembrane region" description="Helical" evidence="1">
    <location>
        <begin position="296"/>
        <end position="314"/>
    </location>
</feature>